<comment type="caution">
    <text evidence="7">The sequence shown here is derived from an EMBL/GenBank/DDBJ whole genome shotgun (WGS) entry which is preliminary data.</text>
</comment>
<dbReference type="InterPro" id="IPR051612">
    <property type="entry name" value="Teichoic_Acid_Biosynth"/>
</dbReference>
<keyword evidence="4" id="KW-0808">Transferase</keyword>
<dbReference type="InterPro" id="IPR043148">
    <property type="entry name" value="TagF_C"/>
</dbReference>
<proteinExistence type="inferred from homology"/>
<dbReference type="Proteomes" id="UP000014127">
    <property type="component" value="Unassembled WGS sequence"/>
</dbReference>
<keyword evidence="5" id="KW-0777">Teichoic acid biosynthesis</keyword>
<evidence type="ECO:0000313" key="7">
    <source>
        <dbReference type="EMBL" id="EOT41051.1"/>
    </source>
</evidence>
<dbReference type="GO" id="GO:0005886">
    <property type="term" value="C:plasma membrane"/>
    <property type="evidence" value="ECO:0007669"/>
    <property type="project" value="UniProtKB-SubCell"/>
</dbReference>
<evidence type="ECO:0008006" key="9">
    <source>
        <dbReference type="Google" id="ProtNLM"/>
    </source>
</evidence>
<dbReference type="PANTHER" id="PTHR37316:SF1">
    <property type="entry name" value="TEICHOIC ACID GLYCEROL-PHOSPHATE PRIMASE"/>
    <property type="match status" value="1"/>
</dbReference>
<keyword evidence="6" id="KW-0472">Membrane</keyword>
<dbReference type="PANTHER" id="PTHR37316">
    <property type="entry name" value="TEICHOIC ACID GLYCEROL-PHOSPHATE PRIMASE"/>
    <property type="match status" value="1"/>
</dbReference>
<evidence type="ECO:0000256" key="6">
    <source>
        <dbReference type="ARBA" id="ARBA00023136"/>
    </source>
</evidence>
<dbReference type="RefSeq" id="WP_016172397.1">
    <property type="nucleotide sequence ID" value="NZ_ASWK01000001.1"/>
</dbReference>
<evidence type="ECO:0000256" key="3">
    <source>
        <dbReference type="ARBA" id="ARBA00022475"/>
    </source>
</evidence>
<evidence type="ECO:0000256" key="2">
    <source>
        <dbReference type="ARBA" id="ARBA00010488"/>
    </source>
</evidence>
<evidence type="ECO:0000256" key="5">
    <source>
        <dbReference type="ARBA" id="ARBA00022944"/>
    </source>
</evidence>
<accession>S0KPC7</accession>
<evidence type="ECO:0000256" key="1">
    <source>
        <dbReference type="ARBA" id="ARBA00004202"/>
    </source>
</evidence>
<organism evidence="7 8">
    <name type="scientific">Enterococcus dispar ATCC 51266</name>
    <dbReference type="NCBI Taxonomy" id="1139219"/>
    <lineage>
        <taxon>Bacteria</taxon>
        <taxon>Bacillati</taxon>
        <taxon>Bacillota</taxon>
        <taxon>Bacilli</taxon>
        <taxon>Lactobacillales</taxon>
        <taxon>Enterococcaceae</taxon>
        <taxon>Enterococcus</taxon>
    </lineage>
</organism>
<dbReference type="HOGENOM" id="CLU_029598_0_1_9"/>
<dbReference type="GO" id="GO:0019350">
    <property type="term" value="P:teichoic acid biosynthetic process"/>
    <property type="evidence" value="ECO:0007669"/>
    <property type="project" value="UniProtKB-KW"/>
</dbReference>
<dbReference type="GO" id="GO:0047355">
    <property type="term" value="F:CDP-glycerol glycerophosphotransferase activity"/>
    <property type="evidence" value="ECO:0007669"/>
    <property type="project" value="InterPro"/>
</dbReference>
<dbReference type="InterPro" id="IPR043149">
    <property type="entry name" value="TagF_N"/>
</dbReference>
<dbReference type="OrthoDB" id="9811865at2"/>
<protein>
    <recommendedName>
        <fullName evidence="9">CDP-glycerol:poly(Glycerophosphate) glycerophosphotransferase</fullName>
    </recommendedName>
</protein>
<comment type="similarity">
    <text evidence="2">Belongs to the CDP-glycerol glycerophosphotransferase family.</text>
</comment>
<dbReference type="Gene3D" id="3.40.50.11820">
    <property type="match status" value="1"/>
</dbReference>
<evidence type="ECO:0000256" key="4">
    <source>
        <dbReference type="ARBA" id="ARBA00022679"/>
    </source>
</evidence>
<comment type="subcellular location">
    <subcellularLocation>
        <location evidence="1">Cell membrane</location>
        <topology evidence="1">Peripheral membrane protein</topology>
    </subcellularLocation>
</comment>
<keyword evidence="8" id="KW-1185">Reference proteome</keyword>
<dbReference type="AlphaFoldDB" id="S0KPC7"/>
<reference evidence="7 8" key="1">
    <citation type="submission" date="2013-03" db="EMBL/GenBank/DDBJ databases">
        <title>The Genome Sequence of Enterococcus dispar ATCC_51266 (Illumina only assembly).</title>
        <authorList>
            <consortium name="The Broad Institute Genomics Platform"/>
            <consortium name="The Broad Institute Genome Sequencing Center for Infectious Disease"/>
            <person name="Earl A."/>
            <person name="Russ C."/>
            <person name="Gilmore M."/>
            <person name="Surin D."/>
            <person name="Walker B."/>
            <person name="Young S."/>
            <person name="Zeng Q."/>
            <person name="Gargeya S."/>
            <person name="Fitzgerald M."/>
            <person name="Haas B."/>
            <person name="Abouelleil A."/>
            <person name="Allen A.W."/>
            <person name="Alvarado L."/>
            <person name="Arachchi H.M."/>
            <person name="Berlin A.M."/>
            <person name="Chapman S.B."/>
            <person name="Gainer-Dewar J."/>
            <person name="Goldberg J."/>
            <person name="Griggs A."/>
            <person name="Gujja S."/>
            <person name="Hansen M."/>
            <person name="Howarth C."/>
            <person name="Imamovic A."/>
            <person name="Ireland A."/>
            <person name="Larimer J."/>
            <person name="McCowan C."/>
            <person name="Murphy C."/>
            <person name="Pearson M."/>
            <person name="Poon T.W."/>
            <person name="Priest M."/>
            <person name="Roberts A."/>
            <person name="Saif S."/>
            <person name="Shea T."/>
            <person name="Sisk P."/>
            <person name="Sykes S."/>
            <person name="Wortman J."/>
            <person name="Nusbaum C."/>
            <person name="Birren B."/>
        </authorList>
    </citation>
    <scope>NUCLEOTIDE SEQUENCE [LARGE SCALE GENOMIC DNA]</scope>
    <source>
        <strain evidence="7 8">ATCC 51266</strain>
    </source>
</reference>
<keyword evidence="3" id="KW-1003">Cell membrane</keyword>
<dbReference type="SUPFAM" id="SSF53756">
    <property type="entry name" value="UDP-Glycosyltransferase/glycogen phosphorylase"/>
    <property type="match status" value="1"/>
</dbReference>
<gene>
    <name evidence="7" type="ORF">OMK_01219</name>
</gene>
<name>S0KPC7_9ENTE</name>
<dbReference type="EMBL" id="AHYR01000005">
    <property type="protein sequence ID" value="EOT41051.1"/>
    <property type="molecule type" value="Genomic_DNA"/>
</dbReference>
<dbReference type="Pfam" id="PF04464">
    <property type="entry name" value="Glyphos_transf"/>
    <property type="match status" value="1"/>
</dbReference>
<dbReference type="InterPro" id="IPR007554">
    <property type="entry name" value="Glycerophosphate_synth"/>
</dbReference>
<dbReference type="Gene3D" id="3.40.50.12580">
    <property type="match status" value="1"/>
</dbReference>
<evidence type="ECO:0000313" key="8">
    <source>
        <dbReference type="Proteomes" id="UP000014127"/>
    </source>
</evidence>
<dbReference type="PATRIC" id="fig|1139219.3.peg.1179"/>
<dbReference type="STRING" id="44009.RV01_GL002244"/>
<dbReference type="eggNOG" id="COG1887">
    <property type="taxonomic scope" value="Bacteria"/>
</dbReference>
<sequence>MKTISSTAKNSYLKLISLLSQRKAPKKKIVFLLSFPTTSNIILDFLAPYFKHELVIGYTGNSEKVAQSYKKFGCTSYSLATQKIFSSNIVALTKNADVVLCDNYFAFLAGIIFPKTTAVIQLWHADGAAKLFGLAANYTKMASNADKERYKAVYQRFTHYVIGSKKMKTIFETNYQSNDAKFLPFGYLPTDIYFDRELKRQNKKQFVAKFGTKKTLLYAPTYRENYATPLLDFATLSKKLGKEWQLLAHAHPHDKELQARIATSENVVTDFDSLSLQALLQNVDCLISDYSSVPFEYALANPCGKLIYYCPDIERYTETVGLQENFNEGLEKVFITNETNLVNMILDYPYKNLEDFNNIWNTYNTGNAHKQLIGWIENK</sequence>